<evidence type="ECO:0000256" key="1">
    <source>
        <dbReference type="SAM" id="MobiDB-lite"/>
    </source>
</evidence>
<proteinExistence type="predicted"/>
<name>A0A811U1D5_CERCA</name>
<protein>
    <submittedName>
        <fullName evidence="2">(Mediterranean fruit fly) hypothetical protein</fullName>
    </submittedName>
</protein>
<gene>
    <name evidence="2" type="ORF">CCAP1982_LOCUS1699</name>
</gene>
<evidence type="ECO:0000313" key="3">
    <source>
        <dbReference type="Proteomes" id="UP000606786"/>
    </source>
</evidence>
<dbReference type="AlphaFoldDB" id="A0A811U1D5"/>
<dbReference type="EMBL" id="CAJHJT010000001">
    <property type="protein sequence ID" value="CAD6992864.1"/>
    <property type="molecule type" value="Genomic_DNA"/>
</dbReference>
<keyword evidence="3" id="KW-1185">Reference proteome</keyword>
<accession>A0A811U1D5</accession>
<feature type="region of interest" description="Disordered" evidence="1">
    <location>
        <begin position="1"/>
        <end position="20"/>
    </location>
</feature>
<comment type="caution">
    <text evidence="2">The sequence shown here is derived from an EMBL/GenBank/DDBJ whole genome shotgun (WGS) entry which is preliminary data.</text>
</comment>
<organism evidence="2 3">
    <name type="scientific">Ceratitis capitata</name>
    <name type="common">Mediterranean fruit fly</name>
    <name type="synonym">Tephritis capitata</name>
    <dbReference type="NCBI Taxonomy" id="7213"/>
    <lineage>
        <taxon>Eukaryota</taxon>
        <taxon>Metazoa</taxon>
        <taxon>Ecdysozoa</taxon>
        <taxon>Arthropoda</taxon>
        <taxon>Hexapoda</taxon>
        <taxon>Insecta</taxon>
        <taxon>Pterygota</taxon>
        <taxon>Neoptera</taxon>
        <taxon>Endopterygota</taxon>
        <taxon>Diptera</taxon>
        <taxon>Brachycera</taxon>
        <taxon>Muscomorpha</taxon>
        <taxon>Tephritoidea</taxon>
        <taxon>Tephritidae</taxon>
        <taxon>Ceratitis</taxon>
        <taxon>Ceratitis</taxon>
    </lineage>
</organism>
<sequence>MKRSNQPNCGPQHNANELTQTTVQTSKYNCSITSKQKKNPNHICKNKIKLKNLFANIAQRLHRVYAELHNSARKSTEAMSASKLTANCNNHSVNQAVKKWLGS</sequence>
<evidence type="ECO:0000313" key="2">
    <source>
        <dbReference type="EMBL" id="CAD6992864.1"/>
    </source>
</evidence>
<dbReference type="Proteomes" id="UP000606786">
    <property type="component" value="Unassembled WGS sequence"/>
</dbReference>
<reference evidence="2" key="1">
    <citation type="submission" date="2020-11" db="EMBL/GenBank/DDBJ databases">
        <authorList>
            <person name="Whitehead M."/>
        </authorList>
    </citation>
    <scope>NUCLEOTIDE SEQUENCE</scope>
    <source>
        <strain evidence="2">EGII</strain>
    </source>
</reference>